<dbReference type="PANTHER" id="PTHR43026:SF1">
    <property type="entry name" value="2-HYDROXYACID DEHYDROGENASE HOMOLOG 1-RELATED"/>
    <property type="match status" value="1"/>
</dbReference>
<dbReference type="Pfam" id="PF02826">
    <property type="entry name" value="2-Hacid_dh_C"/>
    <property type="match status" value="1"/>
</dbReference>
<sequence length="131" mass="14735">MPYNEHTHHLINSKNINIIKKGAYLINTARGGIIETSALVDALGKGIIAGAGLDVLEEECYIKEEKELLSKGFYEKCDLKTMLQNHILMDKENVIITPHNAFNSKEAIERILETTVLNIKSFIKNKTINII</sequence>
<accession>A0A1G2HUN4</accession>
<keyword evidence="2" id="KW-0520">NAD</keyword>
<comment type="caution">
    <text evidence="4">The sequence shown here is derived from an EMBL/GenBank/DDBJ whole genome shotgun (WGS) entry which is preliminary data.</text>
</comment>
<dbReference type="GO" id="GO:0008720">
    <property type="term" value="F:D-lactate dehydrogenase (NAD+) activity"/>
    <property type="evidence" value="ECO:0007669"/>
    <property type="project" value="TreeGrafter"/>
</dbReference>
<evidence type="ECO:0000256" key="2">
    <source>
        <dbReference type="ARBA" id="ARBA00023027"/>
    </source>
</evidence>
<dbReference type="InterPro" id="IPR006140">
    <property type="entry name" value="D-isomer_DH_NAD-bd"/>
</dbReference>
<reference evidence="4 5" key="1">
    <citation type="journal article" date="2016" name="Nat. Commun.">
        <title>Thousands of microbial genomes shed light on interconnected biogeochemical processes in an aquifer system.</title>
        <authorList>
            <person name="Anantharaman K."/>
            <person name="Brown C.T."/>
            <person name="Hug L.A."/>
            <person name="Sharon I."/>
            <person name="Castelle C.J."/>
            <person name="Probst A.J."/>
            <person name="Thomas B.C."/>
            <person name="Singh A."/>
            <person name="Wilkins M.J."/>
            <person name="Karaoz U."/>
            <person name="Brodie E.L."/>
            <person name="Williams K.H."/>
            <person name="Hubbard S.S."/>
            <person name="Banfield J.F."/>
        </authorList>
    </citation>
    <scope>NUCLEOTIDE SEQUENCE [LARGE SCALE GENOMIC DNA]</scope>
</reference>
<comment type="similarity">
    <text evidence="1">Belongs to the D-isomer specific 2-hydroxyacid dehydrogenase family.</text>
</comment>
<evidence type="ECO:0000259" key="3">
    <source>
        <dbReference type="Pfam" id="PF02826"/>
    </source>
</evidence>
<name>A0A1G2HUN4_9BACT</name>
<dbReference type="Gene3D" id="3.40.50.720">
    <property type="entry name" value="NAD(P)-binding Rossmann-like Domain"/>
    <property type="match status" value="2"/>
</dbReference>
<protein>
    <recommendedName>
        <fullName evidence="3">D-isomer specific 2-hydroxyacid dehydrogenase NAD-binding domain-containing protein</fullName>
    </recommendedName>
</protein>
<evidence type="ECO:0000256" key="1">
    <source>
        <dbReference type="ARBA" id="ARBA00005854"/>
    </source>
</evidence>
<dbReference type="AlphaFoldDB" id="A0A1G2HUN4"/>
<dbReference type="GO" id="GO:0051287">
    <property type="term" value="F:NAD binding"/>
    <property type="evidence" value="ECO:0007669"/>
    <property type="project" value="InterPro"/>
</dbReference>
<dbReference type="InterPro" id="IPR058205">
    <property type="entry name" value="D-LDH-like"/>
</dbReference>
<proteinExistence type="inferred from homology"/>
<gene>
    <name evidence="4" type="ORF">A3C58_00420</name>
</gene>
<dbReference type="PANTHER" id="PTHR43026">
    <property type="entry name" value="2-HYDROXYACID DEHYDROGENASE HOMOLOG 1-RELATED"/>
    <property type="match status" value="1"/>
</dbReference>
<feature type="domain" description="D-isomer specific 2-hydroxyacid dehydrogenase NAD-binding" evidence="3">
    <location>
        <begin position="1"/>
        <end position="101"/>
    </location>
</feature>
<evidence type="ECO:0000313" key="5">
    <source>
        <dbReference type="Proteomes" id="UP000178380"/>
    </source>
</evidence>
<dbReference type="SUPFAM" id="SSF51735">
    <property type="entry name" value="NAD(P)-binding Rossmann-fold domains"/>
    <property type="match status" value="1"/>
</dbReference>
<evidence type="ECO:0000313" key="4">
    <source>
        <dbReference type="EMBL" id="OGZ65931.1"/>
    </source>
</evidence>
<dbReference type="EMBL" id="MHOR01000037">
    <property type="protein sequence ID" value="OGZ65931.1"/>
    <property type="molecule type" value="Genomic_DNA"/>
</dbReference>
<dbReference type="Proteomes" id="UP000178380">
    <property type="component" value="Unassembled WGS sequence"/>
</dbReference>
<dbReference type="STRING" id="1802205.A3C58_00420"/>
<dbReference type="InterPro" id="IPR036291">
    <property type="entry name" value="NAD(P)-bd_dom_sf"/>
</dbReference>
<organism evidence="4 5">
    <name type="scientific">Candidatus Staskawiczbacteria bacterium RIFCSPHIGHO2_02_FULL_34_10</name>
    <dbReference type="NCBI Taxonomy" id="1802205"/>
    <lineage>
        <taxon>Bacteria</taxon>
        <taxon>Candidatus Staskawicziibacteriota</taxon>
    </lineage>
</organism>